<evidence type="ECO:0000256" key="1">
    <source>
        <dbReference type="SAM" id="SignalP"/>
    </source>
</evidence>
<dbReference type="RefSeq" id="WP_183528233.1">
    <property type="nucleotide sequence ID" value="NZ_JACIJM010000004.1"/>
</dbReference>
<dbReference type="EMBL" id="JACIJM010000004">
    <property type="protein sequence ID" value="MBB5722205.1"/>
    <property type="molecule type" value="Genomic_DNA"/>
</dbReference>
<feature type="chain" id="PRO_5031218545" description="Transferrin-binding protein B C-lobe/N-lobe beta barrel domain-containing protein" evidence="1">
    <location>
        <begin position="19"/>
        <end position="223"/>
    </location>
</feature>
<protein>
    <recommendedName>
        <fullName evidence="4">Transferrin-binding protein B C-lobe/N-lobe beta barrel domain-containing protein</fullName>
    </recommendedName>
</protein>
<dbReference type="SUPFAM" id="SSF56925">
    <property type="entry name" value="OMPA-like"/>
    <property type="match status" value="1"/>
</dbReference>
<evidence type="ECO:0008006" key="4">
    <source>
        <dbReference type="Google" id="ProtNLM"/>
    </source>
</evidence>
<feature type="signal peptide" evidence="1">
    <location>
        <begin position="1"/>
        <end position="18"/>
    </location>
</feature>
<proteinExistence type="predicted"/>
<dbReference type="AlphaFoldDB" id="A0A7W9BKM8"/>
<organism evidence="2 3">
    <name type="scientific">Yoonia ponticola</name>
    <dbReference type="NCBI Taxonomy" id="1524255"/>
    <lineage>
        <taxon>Bacteria</taxon>
        <taxon>Pseudomonadati</taxon>
        <taxon>Pseudomonadota</taxon>
        <taxon>Alphaproteobacteria</taxon>
        <taxon>Rhodobacterales</taxon>
        <taxon>Paracoccaceae</taxon>
        <taxon>Yoonia</taxon>
    </lineage>
</organism>
<evidence type="ECO:0000313" key="3">
    <source>
        <dbReference type="Proteomes" id="UP000535415"/>
    </source>
</evidence>
<keyword evidence="1" id="KW-0732">Signal</keyword>
<keyword evidence="3" id="KW-1185">Reference proteome</keyword>
<dbReference type="Gene3D" id="2.40.160.90">
    <property type="match status" value="1"/>
</dbReference>
<dbReference type="PROSITE" id="PS51257">
    <property type="entry name" value="PROKAR_LIPOPROTEIN"/>
    <property type="match status" value="1"/>
</dbReference>
<dbReference type="InterPro" id="IPR011250">
    <property type="entry name" value="OMP/PagP_B-barrel"/>
</dbReference>
<accession>A0A7W9BKM8</accession>
<dbReference type="Proteomes" id="UP000535415">
    <property type="component" value="Unassembled WGS sequence"/>
</dbReference>
<sequence>MSRMTKMSLSVASLVALAACGGSGGSSSFDALVDRAAEMDKDAERIAKFSGTAFTAMPTSGSASFDGGASIFIDPVFETDPDDIALIGDVTLTANFGAGTMTGAITNLAGLTDISLNSADVLAVSGEVAIGDSLSIIGDDEDDNLTYRPNDWLADYTGDLTIDGDSYVVEGFLNGQFLGTRVNPTGGQSVVKAVVGFDSDGFATVNGGVEEVDTYVEIFGENR</sequence>
<comment type="caution">
    <text evidence="2">The sequence shown here is derived from an EMBL/GenBank/DDBJ whole genome shotgun (WGS) entry which is preliminary data.</text>
</comment>
<gene>
    <name evidence="2" type="ORF">FHS72_001829</name>
</gene>
<reference evidence="2 3" key="1">
    <citation type="submission" date="2020-08" db="EMBL/GenBank/DDBJ databases">
        <title>Genomic Encyclopedia of Type Strains, Phase IV (KMG-IV): sequencing the most valuable type-strain genomes for metagenomic binning, comparative biology and taxonomic classification.</title>
        <authorList>
            <person name="Goeker M."/>
        </authorList>
    </citation>
    <scope>NUCLEOTIDE SEQUENCE [LARGE SCALE GENOMIC DNA]</scope>
    <source>
        <strain evidence="2 3">DSM 101064</strain>
    </source>
</reference>
<name>A0A7W9BKM8_9RHOB</name>
<evidence type="ECO:0000313" key="2">
    <source>
        <dbReference type="EMBL" id="MBB5722205.1"/>
    </source>
</evidence>